<feature type="region of interest" description="Disordered" evidence="1">
    <location>
        <begin position="151"/>
        <end position="173"/>
    </location>
</feature>
<keyword evidence="4" id="KW-1185">Reference proteome</keyword>
<comment type="caution">
    <text evidence="3">The sequence shown here is derived from an EMBL/GenBank/DDBJ whole genome shotgun (WGS) entry which is preliminary data.</text>
</comment>
<evidence type="ECO:0000259" key="2">
    <source>
        <dbReference type="Pfam" id="PF01609"/>
    </source>
</evidence>
<dbReference type="AlphaFoldDB" id="A0ABD5XVX6"/>
<name>A0ABD5XVX6_9EURY</name>
<organism evidence="3 4">
    <name type="scientific">Halobaculum litoreum</name>
    <dbReference type="NCBI Taxonomy" id="3031998"/>
    <lineage>
        <taxon>Archaea</taxon>
        <taxon>Methanobacteriati</taxon>
        <taxon>Methanobacteriota</taxon>
        <taxon>Stenosarchaea group</taxon>
        <taxon>Halobacteria</taxon>
        <taxon>Halobacteriales</taxon>
        <taxon>Haloferacaceae</taxon>
        <taxon>Halobaculum</taxon>
    </lineage>
</organism>
<dbReference type="EMBL" id="JBHSZG010000002">
    <property type="protein sequence ID" value="MFC7137608.1"/>
    <property type="molecule type" value="Genomic_DNA"/>
</dbReference>
<reference evidence="3 4" key="1">
    <citation type="journal article" date="2019" name="Int. J. Syst. Evol. Microbiol.">
        <title>The Global Catalogue of Microorganisms (GCM) 10K type strain sequencing project: providing services to taxonomists for standard genome sequencing and annotation.</title>
        <authorList>
            <consortium name="The Broad Institute Genomics Platform"/>
            <consortium name="The Broad Institute Genome Sequencing Center for Infectious Disease"/>
            <person name="Wu L."/>
            <person name="Ma J."/>
        </authorList>
    </citation>
    <scope>NUCLEOTIDE SEQUENCE [LARGE SCALE GENOMIC DNA]</scope>
    <source>
        <strain evidence="3 4">DT92</strain>
    </source>
</reference>
<evidence type="ECO:0000256" key="1">
    <source>
        <dbReference type="SAM" id="MobiDB-lite"/>
    </source>
</evidence>
<proteinExistence type="predicted"/>
<feature type="domain" description="Transposase IS4-like" evidence="2">
    <location>
        <begin position="346"/>
        <end position="501"/>
    </location>
</feature>
<accession>A0ABD5XVX6</accession>
<evidence type="ECO:0000313" key="3">
    <source>
        <dbReference type="EMBL" id="MFC7137608.1"/>
    </source>
</evidence>
<dbReference type="Pfam" id="PF01609">
    <property type="entry name" value="DDE_Tnp_1"/>
    <property type="match status" value="1"/>
</dbReference>
<dbReference type="RefSeq" id="WP_284014822.1">
    <property type="nucleotide sequence ID" value="NZ_CP126157.1"/>
</dbReference>
<dbReference type="InterPro" id="IPR002559">
    <property type="entry name" value="Transposase_11"/>
</dbReference>
<sequence length="540" mass="60942">MSEMLDPLSDRACRMTHAYRTGIELRETLRDGVCLQVAVSRVTLYTEHLEDGYPDWHPAPDSFGGMLRLFIYREITGDSYRTLETYQELAEPFGLDHIPDESVLSRTWWNRFDDGVREYVSVAAHFVVKEVHDYGPEVPPVRPIEEVIDSNSESADDDEQDESGGAEFSDEQIRRTTRLARDHGFDGFDSGRAQNASYEDTQFFELQTFMGMVGCGTAQGAARFQFRRGEEYGPHGDTHLRAIKQFEPEALIEGFEQASDRLLSAIASEASFRRPVTAAIDITTIPYYGDIEEMPMVSGMQGEGAQAFKFATLSIVGENIPLVLAVEPIRESSAWDRNPPNQVHRVVRRLVTRAKEHVPVETVLCDREFDSKNVYQTLSNLGVNYLIPTRINSTEREAIETMEANGQAVAVESASVYVESGSHSMQFLYVPSTNGEGTTVFATNLRLGPEEAESFCRRYSRRWQIENGYKSIKNDFLAKTSSKDYRVRMFYFVFAVLLYNIWRLTDFLLKAGVDGEMDYAPVLTAGECVEIVVSALIPPD</sequence>
<dbReference type="InterPro" id="IPR012337">
    <property type="entry name" value="RNaseH-like_sf"/>
</dbReference>
<gene>
    <name evidence="3" type="ORF">ACFQRB_16445</name>
</gene>
<feature type="compositionally biased region" description="Acidic residues" evidence="1">
    <location>
        <begin position="154"/>
        <end position="170"/>
    </location>
</feature>
<dbReference type="SUPFAM" id="SSF53098">
    <property type="entry name" value="Ribonuclease H-like"/>
    <property type="match status" value="1"/>
</dbReference>
<dbReference type="Proteomes" id="UP001596368">
    <property type="component" value="Unassembled WGS sequence"/>
</dbReference>
<evidence type="ECO:0000313" key="4">
    <source>
        <dbReference type="Proteomes" id="UP001596368"/>
    </source>
</evidence>
<dbReference type="GeneID" id="81123379"/>
<protein>
    <submittedName>
        <fullName evidence="3">Transposase</fullName>
    </submittedName>
</protein>